<dbReference type="InterPro" id="IPR014284">
    <property type="entry name" value="RNA_pol_sigma-70_dom"/>
</dbReference>
<dbReference type="PRINTS" id="PR00046">
    <property type="entry name" value="SIGMA70FCT"/>
</dbReference>
<dbReference type="PANTHER" id="PTHR30603:SF47">
    <property type="entry name" value="RNA POLYMERASE SIGMA FACTOR SIGD, CHLOROPLASTIC"/>
    <property type="match status" value="1"/>
</dbReference>
<evidence type="ECO:0000256" key="5">
    <source>
        <dbReference type="ARBA" id="ARBA00023163"/>
    </source>
</evidence>
<evidence type="ECO:0000259" key="7">
    <source>
        <dbReference type="PROSITE" id="PS00716"/>
    </source>
</evidence>
<name>A0ABR2YBU4_9CHLO</name>
<keyword evidence="9" id="KW-1185">Reference proteome</keyword>
<dbReference type="InterPro" id="IPR013325">
    <property type="entry name" value="RNA_pol_sigma_r2"/>
</dbReference>
<dbReference type="InterPro" id="IPR007624">
    <property type="entry name" value="RNA_pol_sigma70_r3"/>
</dbReference>
<dbReference type="Gene3D" id="1.10.10.10">
    <property type="entry name" value="Winged helix-like DNA-binding domain superfamily/Winged helix DNA-binding domain"/>
    <property type="match status" value="2"/>
</dbReference>
<dbReference type="Gene3D" id="1.10.601.10">
    <property type="entry name" value="RNA Polymerase Primary Sigma Factor"/>
    <property type="match status" value="1"/>
</dbReference>
<evidence type="ECO:0000313" key="9">
    <source>
        <dbReference type="Proteomes" id="UP001491310"/>
    </source>
</evidence>
<accession>A0ABR2YBU4</accession>
<keyword evidence="5" id="KW-0804">Transcription</keyword>
<dbReference type="Pfam" id="PF04542">
    <property type="entry name" value="Sigma70_r2"/>
    <property type="match status" value="1"/>
</dbReference>
<dbReference type="InterPro" id="IPR000943">
    <property type="entry name" value="RNA_pol_sigma70"/>
</dbReference>
<gene>
    <name evidence="8" type="ORF">WJX75_004615</name>
</gene>
<evidence type="ECO:0000256" key="3">
    <source>
        <dbReference type="ARBA" id="ARBA00023082"/>
    </source>
</evidence>
<feature type="domain" description="RNA polymerase sigma-70" evidence="7">
    <location>
        <begin position="472"/>
        <end position="498"/>
    </location>
</feature>
<feature type="region of interest" description="Disordered" evidence="6">
    <location>
        <begin position="18"/>
        <end position="109"/>
    </location>
</feature>
<keyword evidence="2" id="KW-0805">Transcription regulation</keyword>
<dbReference type="SUPFAM" id="SSF88659">
    <property type="entry name" value="Sigma3 and sigma4 domains of RNA polymerase sigma factors"/>
    <property type="match status" value="2"/>
</dbReference>
<sequence length="531" mass="58239">MNVESLTRELAEVGNNLERLAASERASPSIAYTESEVSEEDYKKLKEARRQHEDELKARRELRAIRRKASQAKAAAEKAATAATPVMSSSGPSRERTRSGVQGESREGGVAGAANSAVAAAAALSSTGAGARGAKAAAVKSAGRVSAVRKPTGARVTAAARTRSHAAWGKRHVEKPGKDAFQRPTQSSSASATNTTLYAVTKMQGFGQQSLLTAAEEKVLSRAVQRLIALEAKQAEATERLQRPITEKEWAAECGQTSIHAFRKIIKAGHEARTRMMKSNERLVFHVARRYMNRGLDFQDLLAEGMSGLWRGVEKFDADRGFKFSTYAHWWVRQAITRAISEQGRVVRLPVHLHELMAKVTKVDLEYQSEHGRRAGNEKLAELVGISQEKLAMLSKVYMAPTSFSAPVGGSNEPGADTVGETIADDTEASPEDVAVRLNLHQDMDNVLATLSERESGILRCRYGLDDGRQRTLEEVGQIFKVTRERIRQIEAKAILKLRQPDRSSILYEYVNGSTTQSVTWRAGRSKCHST</sequence>
<proteinExistence type="inferred from homology"/>
<dbReference type="InterPro" id="IPR050239">
    <property type="entry name" value="Sigma-70_RNA_pol_init_factors"/>
</dbReference>
<feature type="compositionally biased region" description="Basic and acidic residues" evidence="6">
    <location>
        <begin position="40"/>
        <end position="64"/>
    </location>
</feature>
<dbReference type="NCBIfam" id="TIGR02937">
    <property type="entry name" value="sigma70-ECF"/>
    <property type="match status" value="1"/>
</dbReference>
<evidence type="ECO:0000256" key="1">
    <source>
        <dbReference type="ARBA" id="ARBA00007788"/>
    </source>
</evidence>
<evidence type="ECO:0000256" key="4">
    <source>
        <dbReference type="ARBA" id="ARBA00023125"/>
    </source>
</evidence>
<dbReference type="Pfam" id="PF04545">
    <property type="entry name" value="Sigma70_r4"/>
    <property type="match status" value="1"/>
</dbReference>
<feature type="compositionally biased region" description="Low complexity" evidence="6">
    <location>
        <begin position="150"/>
        <end position="161"/>
    </location>
</feature>
<keyword evidence="4" id="KW-0238">DNA-binding</keyword>
<dbReference type="InterPro" id="IPR036388">
    <property type="entry name" value="WH-like_DNA-bd_sf"/>
</dbReference>
<dbReference type="PANTHER" id="PTHR30603">
    <property type="entry name" value="RNA POLYMERASE SIGMA FACTOR RPO"/>
    <property type="match status" value="1"/>
</dbReference>
<dbReference type="Proteomes" id="UP001491310">
    <property type="component" value="Unassembled WGS sequence"/>
</dbReference>
<dbReference type="InterPro" id="IPR013324">
    <property type="entry name" value="RNA_pol_sigma_r3/r4-like"/>
</dbReference>
<feature type="region of interest" description="Disordered" evidence="6">
    <location>
        <begin position="150"/>
        <end position="189"/>
    </location>
</feature>
<evidence type="ECO:0000256" key="2">
    <source>
        <dbReference type="ARBA" id="ARBA00023015"/>
    </source>
</evidence>
<dbReference type="EMBL" id="JALJOT010000017">
    <property type="protein sequence ID" value="KAK9901609.1"/>
    <property type="molecule type" value="Genomic_DNA"/>
</dbReference>
<dbReference type="CDD" id="cd06171">
    <property type="entry name" value="Sigma70_r4"/>
    <property type="match status" value="1"/>
</dbReference>
<dbReference type="Pfam" id="PF04539">
    <property type="entry name" value="Sigma70_r3"/>
    <property type="match status" value="1"/>
</dbReference>
<reference evidence="8 9" key="1">
    <citation type="journal article" date="2024" name="Nat. Commun.">
        <title>Phylogenomics reveals the evolutionary origins of lichenization in chlorophyte algae.</title>
        <authorList>
            <person name="Puginier C."/>
            <person name="Libourel C."/>
            <person name="Otte J."/>
            <person name="Skaloud P."/>
            <person name="Haon M."/>
            <person name="Grisel S."/>
            <person name="Petersen M."/>
            <person name="Berrin J.G."/>
            <person name="Delaux P.M."/>
            <person name="Dal Grande F."/>
            <person name="Keller J."/>
        </authorList>
    </citation>
    <scope>NUCLEOTIDE SEQUENCE [LARGE SCALE GENOMIC DNA]</scope>
    <source>
        <strain evidence="8 9">SAG 216-7</strain>
    </source>
</reference>
<feature type="compositionally biased region" description="Basic residues" evidence="6">
    <location>
        <begin position="162"/>
        <end position="173"/>
    </location>
</feature>
<feature type="compositionally biased region" description="Low complexity" evidence="6">
    <location>
        <begin position="71"/>
        <end position="83"/>
    </location>
</feature>
<dbReference type="InterPro" id="IPR007630">
    <property type="entry name" value="RNA_pol_sigma70_r4"/>
</dbReference>
<evidence type="ECO:0000256" key="6">
    <source>
        <dbReference type="SAM" id="MobiDB-lite"/>
    </source>
</evidence>
<dbReference type="SUPFAM" id="SSF88946">
    <property type="entry name" value="Sigma2 domain of RNA polymerase sigma factors"/>
    <property type="match status" value="1"/>
</dbReference>
<keyword evidence="3" id="KW-0731">Sigma factor</keyword>
<comment type="caution">
    <text evidence="8">The sequence shown here is derived from an EMBL/GenBank/DDBJ whole genome shotgun (WGS) entry which is preliminary data.</text>
</comment>
<organism evidence="8 9">
    <name type="scientific">Coccomyxa subellipsoidea</name>
    <dbReference type="NCBI Taxonomy" id="248742"/>
    <lineage>
        <taxon>Eukaryota</taxon>
        <taxon>Viridiplantae</taxon>
        <taxon>Chlorophyta</taxon>
        <taxon>core chlorophytes</taxon>
        <taxon>Trebouxiophyceae</taxon>
        <taxon>Trebouxiophyceae incertae sedis</taxon>
        <taxon>Coccomyxaceae</taxon>
        <taxon>Coccomyxa</taxon>
    </lineage>
</organism>
<evidence type="ECO:0000313" key="8">
    <source>
        <dbReference type="EMBL" id="KAK9901609.1"/>
    </source>
</evidence>
<protein>
    <recommendedName>
        <fullName evidence="7">RNA polymerase sigma-70 domain-containing protein</fullName>
    </recommendedName>
</protein>
<dbReference type="PROSITE" id="PS00716">
    <property type="entry name" value="SIGMA70_2"/>
    <property type="match status" value="1"/>
</dbReference>
<comment type="similarity">
    <text evidence="1">Belongs to the sigma-70 factor family.</text>
</comment>
<dbReference type="InterPro" id="IPR007627">
    <property type="entry name" value="RNA_pol_sigma70_r2"/>
</dbReference>